<dbReference type="PANTHER" id="PTHR42790">
    <property type="entry name" value="AMINOTRANSFERASE"/>
    <property type="match status" value="1"/>
</dbReference>
<dbReference type="GO" id="GO:0005737">
    <property type="term" value="C:cytoplasm"/>
    <property type="evidence" value="ECO:0007669"/>
    <property type="project" value="UniProtKB-SubCell"/>
</dbReference>
<dbReference type="PANTHER" id="PTHR42790:SF21">
    <property type="entry name" value="AROMATIC_AMINOADIPATE AMINOTRANSFERASE 1"/>
    <property type="match status" value="1"/>
</dbReference>
<proteinExistence type="inferred from homology"/>
<reference evidence="11" key="1">
    <citation type="journal article" date="2020" name="Stud. Mycol.">
        <title>101 Dothideomycetes genomes: a test case for predicting lifestyles and emergence of pathogens.</title>
        <authorList>
            <person name="Haridas S."/>
            <person name="Albert R."/>
            <person name="Binder M."/>
            <person name="Bloem J."/>
            <person name="Labutti K."/>
            <person name="Salamov A."/>
            <person name="Andreopoulos B."/>
            <person name="Baker S."/>
            <person name="Barry K."/>
            <person name="Bills G."/>
            <person name="Bluhm B."/>
            <person name="Cannon C."/>
            <person name="Castanera R."/>
            <person name="Culley D."/>
            <person name="Daum C."/>
            <person name="Ezra D."/>
            <person name="Gonzalez J."/>
            <person name="Henrissat B."/>
            <person name="Kuo A."/>
            <person name="Liang C."/>
            <person name="Lipzen A."/>
            <person name="Lutzoni F."/>
            <person name="Magnuson J."/>
            <person name="Mondo S."/>
            <person name="Nolan M."/>
            <person name="Ohm R."/>
            <person name="Pangilinan J."/>
            <person name="Park H.-J."/>
            <person name="Ramirez L."/>
            <person name="Alfaro M."/>
            <person name="Sun H."/>
            <person name="Tritt A."/>
            <person name="Yoshinaga Y."/>
            <person name="Zwiers L.-H."/>
            <person name="Turgeon B."/>
            <person name="Goodwin S."/>
            <person name="Spatafora J."/>
            <person name="Crous P."/>
            <person name="Grigoriev I."/>
        </authorList>
    </citation>
    <scope>NUCLEOTIDE SEQUENCE</scope>
    <source>
        <strain evidence="11">Tuck. ex Michener</strain>
    </source>
</reference>
<keyword evidence="4" id="KW-0963">Cytoplasm</keyword>
<dbReference type="GO" id="GO:0019878">
    <property type="term" value="P:lysine biosynthetic process via aminoadipic acid"/>
    <property type="evidence" value="ECO:0007669"/>
    <property type="project" value="TreeGrafter"/>
</dbReference>
<dbReference type="InterPro" id="IPR015421">
    <property type="entry name" value="PyrdxlP-dep_Trfase_major"/>
</dbReference>
<dbReference type="OrthoDB" id="691673at2759"/>
<evidence type="ECO:0000256" key="8">
    <source>
        <dbReference type="ARBA" id="ARBA00051993"/>
    </source>
</evidence>
<dbReference type="SUPFAM" id="SSF53383">
    <property type="entry name" value="PLP-dependent transferases"/>
    <property type="match status" value="1"/>
</dbReference>
<gene>
    <name evidence="11" type="ORF">EV356DRAFT_532850</name>
</gene>
<dbReference type="Gene3D" id="3.40.640.10">
    <property type="entry name" value="Type I PLP-dependent aspartate aminotransferase-like (Major domain)"/>
    <property type="match status" value="1"/>
</dbReference>
<evidence type="ECO:0000256" key="2">
    <source>
        <dbReference type="ARBA" id="ARBA00004496"/>
    </source>
</evidence>
<dbReference type="GO" id="GO:0009074">
    <property type="term" value="P:aromatic amino acid family catabolic process"/>
    <property type="evidence" value="ECO:0007669"/>
    <property type="project" value="TreeGrafter"/>
</dbReference>
<comment type="subcellular location">
    <subcellularLocation>
        <location evidence="2">Cytoplasm</location>
    </subcellularLocation>
</comment>
<dbReference type="InterPro" id="IPR015424">
    <property type="entry name" value="PyrdxlP-dep_Trfase"/>
</dbReference>
<comment type="catalytic activity">
    <reaction evidence="8">
        <text>an aromatic L-alpha-amino acid + 2-oxoglutarate = an aromatic oxo-acid + L-glutamate</text>
        <dbReference type="Rhea" id="RHEA:17533"/>
        <dbReference type="ChEBI" id="CHEBI:16810"/>
        <dbReference type="ChEBI" id="CHEBI:29985"/>
        <dbReference type="ChEBI" id="CHEBI:73309"/>
        <dbReference type="ChEBI" id="CHEBI:84824"/>
        <dbReference type="EC" id="2.6.1.57"/>
    </reaction>
</comment>
<evidence type="ECO:0000259" key="10">
    <source>
        <dbReference type="Pfam" id="PF00155"/>
    </source>
</evidence>
<sequence>MAPPIAINVEAETDTSAVTILGPLTLDSVANRRSASGKLVAGVAASIPSSTFKGNAHEKKHKAKNWDYRLSLECRTREGNSLKKVAKYLMTPGLISLGGGLPSSEYFPFDTLSVKVPTPPHWTEAETRESGTTLEAGKYDLQLGKSVYDISTAFNYGLGIGSPQILRFVIEHTEIVHNPPYADWNCTMTVGNTSALEMAIRMFCERGDMMLSEEYTFSAAVETASPLGVKIASVPMDEEGLSATGLDDVLSSWDEKARGASKPFLLYTVPIGQNPTGATQGEQRRRDIYAVAQKHDLYILEDDPYYFLQMQPYVGPDHPDPPPPKSREEFLKSLIPSYLSMDVDGRVMRMDSFSKVLAPGCRLGWLTASEQIIERYTKHADISTQGASGLSQLLFFKLLDEHWDHGGFLDWLVHLRMEYTKRRNVIVGACDRYLPREIVSWAPPAAGMFQALHIDYKKHRSYPAKSLLELEDEIFMACIANGTLLIKGSCFYADPTTQHDTMFFRATFCAAPFDKIEEAIKRFGDALRGSFGISNDSNGV</sequence>
<evidence type="ECO:0000256" key="1">
    <source>
        <dbReference type="ARBA" id="ARBA00001933"/>
    </source>
</evidence>
<dbReference type="EMBL" id="ML991798">
    <property type="protein sequence ID" value="KAF2234543.1"/>
    <property type="molecule type" value="Genomic_DNA"/>
</dbReference>
<dbReference type="GO" id="GO:0008793">
    <property type="term" value="F:aromatic-amino-acid transaminase activity"/>
    <property type="evidence" value="ECO:0007669"/>
    <property type="project" value="TreeGrafter"/>
</dbReference>
<organism evidence="11 12">
    <name type="scientific">Viridothelium virens</name>
    <name type="common">Speckled blister lichen</name>
    <name type="synonym">Trypethelium virens</name>
    <dbReference type="NCBI Taxonomy" id="1048519"/>
    <lineage>
        <taxon>Eukaryota</taxon>
        <taxon>Fungi</taxon>
        <taxon>Dikarya</taxon>
        <taxon>Ascomycota</taxon>
        <taxon>Pezizomycotina</taxon>
        <taxon>Dothideomycetes</taxon>
        <taxon>Dothideomycetes incertae sedis</taxon>
        <taxon>Trypetheliales</taxon>
        <taxon>Trypetheliaceae</taxon>
        <taxon>Viridothelium</taxon>
    </lineage>
</organism>
<comment type="similarity">
    <text evidence="3">Belongs to the class-I pyridoxal-phosphate-dependent aminotransferase family.</text>
</comment>
<dbReference type="GO" id="GO:0030170">
    <property type="term" value="F:pyridoxal phosphate binding"/>
    <property type="evidence" value="ECO:0007669"/>
    <property type="project" value="InterPro"/>
</dbReference>
<name>A0A6A6HAH9_VIRVR</name>
<keyword evidence="6 11" id="KW-0808">Transferase</keyword>
<evidence type="ECO:0000256" key="7">
    <source>
        <dbReference type="ARBA" id="ARBA00022898"/>
    </source>
</evidence>
<evidence type="ECO:0000256" key="9">
    <source>
        <dbReference type="ARBA" id="ARBA00067014"/>
    </source>
</evidence>
<dbReference type="Proteomes" id="UP000800092">
    <property type="component" value="Unassembled WGS sequence"/>
</dbReference>
<dbReference type="InterPro" id="IPR004839">
    <property type="entry name" value="Aminotransferase_I/II_large"/>
</dbReference>
<evidence type="ECO:0000313" key="12">
    <source>
        <dbReference type="Proteomes" id="UP000800092"/>
    </source>
</evidence>
<dbReference type="AlphaFoldDB" id="A0A6A6HAH9"/>
<dbReference type="FunFam" id="3.40.640.10:FF:000074">
    <property type="entry name" value="Aromatic amino acid aminotransferase"/>
    <property type="match status" value="1"/>
</dbReference>
<dbReference type="GO" id="GO:0006571">
    <property type="term" value="P:tyrosine biosynthetic process"/>
    <property type="evidence" value="ECO:0007669"/>
    <property type="project" value="TreeGrafter"/>
</dbReference>
<evidence type="ECO:0000313" key="11">
    <source>
        <dbReference type="EMBL" id="KAF2234543.1"/>
    </source>
</evidence>
<keyword evidence="7" id="KW-0663">Pyridoxal phosphate</keyword>
<dbReference type="GO" id="GO:0047536">
    <property type="term" value="F:2-aminoadipate transaminase activity"/>
    <property type="evidence" value="ECO:0007669"/>
    <property type="project" value="TreeGrafter"/>
</dbReference>
<comment type="cofactor">
    <cofactor evidence="1">
        <name>pyridoxal 5'-phosphate</name>
        <dbReference type="ChEBI" id="CHEBI:597326"/>
    </cofactor>
</comment>
<keyword evidence="5" id="KW-0032">Aminotransferase</keyword>
<protein>
    <recommendedName>
        <fullName evidence="9">aromatic-amino-acid transaminase</fullName>
        <ecNumber evidence="9">2.6.1.57</ecNumber>
    </recommendedName>
</protein>
<dbReference type="Pfam" id="PF00155">
    <property type="entry name" value="Aminotran_1_2"/>
    <property type="match status" value="1"/>
</dbReference>
<dbReference type="EC" id="2.6.1.57" evidence="9"/>
<evidence type="ECO:0000256" key="6">
    <source>
        <dbReference type="ARBA" id="ARBA00022679"/>
    </source>
</evidence>
<accession>A0A6A6HAH9</accession>
<feature type="domain" description="Aminotransferase class I/classII large" evidence="10">
    <location>
        <begin position="185"/>
        <end position="523"/>
    </location>
</feature>
<dbReference type="InterPro" id="IPR050859">
    <property type="entry name" value="Class-I_PLP-dep_aminotransf"/>
</dbReference>
<dbReference type="CDD" id="cd00609">
    <property type="entry name" value="AAT_like"/>
    <property type="match status" value="1"/>
</dbReference>
<evidence type="ECO:0000256" key="3">
    <source>
        <dbReference type="ARBA" id="ARBA00007441"/>
    </source>
</evidence>
<evidence type="ECO:0000256" key="5">
    <source>
        <dbReference type="ARBA" id="ARBA00022576"/>
    </source>
</evidence>
<evidence type="ECO:0000256" key="4">
    <source>
        <dbReference type="ARBA" id="ARBA00022490"/>
    </source>
</evidence>
<keyword evidence="12" id="KW-1185">Reference proteome</keyword>